<dbReference type="AlphaFoldDB" id="A0A955LWB1"/>
<dbReference type="Gene3D" id="2.160.20.10">
    <property type="entry name" value="Single-stranded right-handed beta-helix, Pectin lyase-like"/>
    <property type="match status" value="1"/>
</dbReference>
<evidence type="ECO:0000259" key="1">
    <source>
        <dbReference type="Pfam" id="PF13229"/>
    </source>
</evidence>
<dbReference type="EMBL" id="JAGQKY010000141">
    <property type="protein sequence ID" value="MCA9397785.1"/>
    <property type="molecule type" value="Genomic_DNA"/>
</dbReference>
<gene>
    <name evidence="2" type="ORF">KC573_03065</name>
</gene>
<dbReference type="GO" id="GO:0005737">
    <property type="term" value="C:cytoplasm"/>
    <property type="evidence" value="ECO:0007669"/>
    <property type="project" value="TreeGrafter"/>
</dbReference>
<dbReference type="GO" id="GO:0005085">
    <property type="term" value="F:guanyl-nucleotide exchange factor activity"/>
    <property type="evidence" value="ECO:0007669"/>
    <property type="project" value="TreeGrafter"/>
</dbReference>
<evidence type="ECO:0000313" key="2">
    <source>
        <dbReference type="EMBL" id="MCA9397785.1"/>
    </source>
</evidence>
<organism evidence="2 3">
    <name type="scientific">candidate division WWE3 bacterium</name>
    <dbReference type="NCBI Taxonomy" id="2053526"/>
    <lineage>
        <taxon>Bacteria</taxon>
        <taxon>Katanobacteria</taxon>
    </lineage>
</organism>
<dbReference type="InterPro" id="IPR009091">
    <property type="entry name" value="RCC1/BLIP-II"/>
</dbReference>
<dbReference type="InterPro" id="IPR000408">
    <property type="entry name" value="Reg_chr_condens"/>
</dbReference>
<dbReference type="Gene3D" id="2.130.10.30">
    <property type="entry name" value="Regulator of chromosome condensation 1/beta-lactamase-inhibitor protein II"/>
    <property type="match status" value="1"/>
</dbReference>
<dbReference type="PROSITE" id="PS50012">
    <property type="entry name" value="RCC1_3"/>
    <property type="match status" value="3"/>
</dbReference>
<dbReference type="InterPro" id="IPR011050">
    <property type="entry name" value="Pectin_lyase_fold/virulence"/>
</dbReference>
<dbReference type="InterPro" id="IPR012334">
    <property type="entry name" value="Pectin_lyas_fold"/>
</dbReference>
<protein>
    <submittedName>
        <fullName evidence="2">Right-handed parallel beta-helix repeat-containing protein</fullName>
    </submittedName>
</protein>
<dbReference type="Proteomes" id="UP000699691">
    <property type="component" value="Unassembled WGS sequence"/>
</dbReference>
<dbReference type="Pfam" id="PF13540">
    <property type="entry name" value="RCC1_2"/>
    <property type="match status" value="3"/>
</dbReference>
<accession>A0A955LWB1</accession>
<dbReference type="InterPro" id="IPR039448">
    <property type="entry name" value="Beta_helix"/>
</dbReference>
<reference evidence="2" key="2">
    <citation type="journal article" date="2021" name="Microbiome">
        <title>Successional dynamics and alternative stable states in a saline activated sludge microbial community over 9 years.</title>
        <authorList>
            <person name="Wang Y."/>
            <person name="Ye J."/>
            <person name="Ju F."/>
            <person name="Liu L."/>
            <person name="Boyd J.A."/>
            <person name="Deng Y."/>
            <person name="Parks D.H."/>
            <person name="Jiang X."/>
            <person name="Yin X."/>
            <person name="Woodcroft B.J."/>
            <person name="Tyson G.W."/>
            <person name="Hugenholtz P."/>
            <person name="Polz M.F."/>
            <person name="Zhang T."/>
        </authorList>
    </citation>
    <scope>NUCLEOTIDE SEQUENCE</scope>
    <source>
        <strain evidence="2">HKST-UBA02</strain>
    </source>
</reference>
<reference evidence="2" key="1">
    <citation type="submission" date="2020-04" db="EMBL/GenBank/DDBJ databases">
        <authorList>
            <person name="Zhang T."/>
        </authorList>
    </citation>
    <scope>NUCLEOTIDE SEQUENCE</scope>
    <source>
        <strain evidence="2">HKST-UBA02</strain>
    </source>
</reference>
<dbReference type="SUPFAM" id="SSF50985">
    <property type="entry name" value="RCC1/BLIP-II"/>
    <property type="match status" value="1"/>
</dbReference>
<dbReference type="InterPro" id="IPR051553">
    <property type="entry name" value="Ran_GTPase-activating"/>
</dbReference>
<feature type="non-terminal residue" evidence="2">
    <location>
        <position position="722"/>
    </location>
</feature>
<dbReference type="InterPro" id="IPR006626">
    <property type="entry name" value="PbH1"/>
</dbReference>
<sequence length="722" mass="76961">VLVNSSWNFTQISAGRLHACAVLVNGSVACWGDNAFGQLGDNNAPTDQFSPVLVVSPWNFTQISSSAQHSCGLLVNGSVACWGDDGFGQLGDGSGDSGDQATPVLVSSSLNFSQLTSGRYHSCGLLVNGSAMCWGSDSNGQIGDGTLVTGNHYSPVLVNTTELFSQVTSGTLFSCGLLVNGSISCWGYDNRNQLGDDPLIQDKYSPVLVNSSYHFGSGMVATETNLSIATLSSNYTSVADDWTFSCTVYDTYLEDRANTTVSLPSLWKCGASLDTPGTYTMTQDIQNCTNDYIINITVDNVTLDGNGHLINGTGSYGIYVTASNVTIRNAMVNLTNSTSDYGISYSNSVGGTLEDSTVEVGRDDGIYLYITTNMTLQNNNITTNGSFAVDFDVGSHDNNFFNSRIMTGSQYGIRGLQSDRNRVENSSIITAGWHGIYVGTGSDDWLLVNVSVNITGERGIRIDGARTTVINPTITVPDQFVYVANSSLNNSLIFNTSYGQINWTGDISFNGSGTLGLGTNLDISSNNIYVNDTAVPTLASKPANLTFTGVSVSSPTPYLNGSSCLPSLCTNFLSLGNDDYSYEVAHFTNYSIGDNPYLCNIDINTTGSYVLNYDILNCTSNYIINITADNVTLDGNGHLINGTGDYGITVTGSNVTIKNLLINLTGATSSYGIYYDASDGRILDSTVEVTNQYDIYAWLNSANLNISSNLLYAGTRSVYVNG</sequence>
<name>A0A955LWB1_UNCKA</name>
<feature type="non-terminal residue" evidence="2">
    <location>
        <position position="1"/>
    </location>
</feature>
<dbReference type="PANTHER" id="PTHR45982:SF1">
    <property type="entry name" value="REGULATOR OF CHROMOSOME CONDENSATION"/>
    <property type="match status" value="1"/>
</dbReference>
<proteinExistence type="predicted"/>
<comment type="caution">
    <text evidence="2">The sequence shown here is derived from an EMBL/GenBank/DDBJ whole genome shotgun (WGS) entry which is preliminary data.</text>
</comment>
<dbReference type="SUPFAM" id="SSF51126">
    <property type="entry name" value="Pectin lyase-like"/>
    <property type="match status" value="2"/>
</dbReference>
<evidence type="ECO:0000313" key="3">
    <source>
        <dbReference type="Proteomes" id="UP000699691"/>
    </source>
</evidence>
<feature type="domain" description="Right handed beta helix" evidence="1">
    <location>
        <begin position="293"/>
        <end position="445"/>
    </location>
</feature>
<dbReference type="Pfam" id="PF13229">
    <property type="entry name" value="Beta_helix"/>
    <property type="match status" value="1"/>
</dbReference>
<dbReference type="SMART" id="SM00710">
    <property type="entry name" value="PbH1"/>
    <property type="match status" value="7"/>
</dbReference>
<dbReference type="PANTHER" id="PTHR45982">
    <property type="entry name" value="REGULATOR OF CHROMOSOME CONDENSATION"/>
    <property type="match status" value="1"/>
</dbReference>